<organism evidence="2 3">
    <name type="scientific">Odoribacter splanchnicus</name>
    <dbReference type="NCBI Taxonomy" id="28118"/>
    <lineage>
        <taxon>Bacteria</taxon>
        <taxon>Pseudomonadati</taxon>
        <taxon>Bacteroidota</taxon>
        <taxon>Bacteroidia</taxon>
        <taxon>Bacteroidales</taxon>
        <taxon>Odoribacteraceae</taxon>
        <taxon>Odoribacter</taxon>
    </lineage>
</organism>
<reference evidence="2" key="1">
    <citation type="submission" date="2023-01" db="EMBL/GenBank/DDBJ databases">
        <title>Human gut microbiome strain richness.</title>
        <authorList>
            <person name="Chen-Liaw A."/>
        </authorList>
    </citation>
    <scope>NUCLEOTIDE SEQUENCE</scope>
    <source>
        <strain evidence="2">RTP21484st1_B7_RTP21484_190118</strain>
    </source>
</reference>
<dbReference type="PANTHER" id="PTHR30547:SF5">
    <property type="entry name" value="NUCLEASE YHCG-RELATED"/>
    <property type="match status" value="1"/>
</dbReference>
<dbReference type="PANTHER" id="PTHR30547">
    <property type="entry name" value="UNCHARACTERIZED PROTEIN YHCG-RELATED"/>
    <property type="match status" value="1"/>
</dbReference>
<dbReference type="InterPro" id="IPR041527">
    <property type="entry name" value="YhcG_N"/>
</dbReference>
<accession>A0AAW6FH38</accession>
<evidence type="ECO:0000313" key="2">
    <source>
        <dbReference type="EMBL" id="MDB9222292.1"/>
    </source>
</evidence>
<dbReference type="Proteomes" id="UP001212263">
    <property type="component" value="Unassembled WGS sequence"/>
</dbReference>
<dbReference type="RefSeq" id="WP_254887598.1">
    <property type="nucleotide sequence ID" value="NZ_JAHONW010000025.1"/>
</dbReference>
<dbReference type="InterPro" id="IPR053148">
    <property type="entry name" value="PD-DEXK-like_domain"/>
</dbReference>
<comment type="caution">
    <text evidence="2">The sequence shown here is derived from an EMBL/GenBank/DDBJ whole genome shotgun (WGS) entry which is preliminary data.</text>
</comment>
<dbReference type="EMBL" id="JAQMRD010000004">
    <property type="protein sequence ID" value="MDB9222292.1"/>
    <property type="molecule type" value="Genomic_DNA"/>
</dbReference>
<proteinExistence type="predicted"/>
<evidence type="ECO:0000259" key="1">
    <source>
        <dbReference type="Pfam" id="PF17761"/>
    </source>
</evidence>
<dbReference type="Pfam" id="PF17761">
    <property type="entry name" value="DUF1016_N"/>
    <property type="match status" value="1"/>
</dbReference>
<feature type="domain" description="YhcG N-terminal" evidence="1">
    <location>
        <begin position="1"/>
        <end position="64"/>
    </location>
</feature>
<dbReference type="AlphaFoldDB" id="A0AAW6FH38"/>
<sequence length="99" mass="11899">MVDAYWNIGKYIVEYEQKGEERAEYGSNLLNRLSKDLTRLYGKGFGKSNLLYIRKLYLYFPKRVSKKYLAPSIYSYPYWRLKSNIRFYKGVFCLFGHPL</sequence>
<gene>
    <name evidence="2" type="ORF">PN645_04630</name>
</gene>
<protein>
    <submittedName>
        <fullName evidence="2">DUF1016 N-terminal domain-containing protein</fullName>
    </submittedName>
</protein>
<name>A0AAW6FH38_9BACT</name>
<evidence type="ECO:0000313" key="3">
    <source>
        <dbReference type="Proteomes" id="UP001212263"/>
    </source>
</evidence>